<dbReference type="Gene3D" id="1.20.120.450">
    <property type="entry name" value="dinb family like domain"/>
    <property type="match status" value="1"/>
</dbReference>
<accession>N8WUN1</accession>
<dbReference type="Pfam" id="PF08020">
    <property type="entry name" value="DUF1706"/>
    <property type="match status" value="1"/>
</dbReference>
<dbReference type="InterPro" id="IPR012550">
    <property type="entry name" value="DUF1706"/>
</dbReference>
<comment type="caution">
    <text evidence="1">The sequence shown here is derived from an EMBL/GenBank/DDBJ whole genome shotgun (WGS) entry which is preliminary data.</text>
</comment>
<evidence type="ECO:0008006" key="3">
    <source>
        <dbReference type="Google" id="ProtNLM"/>
    </source>
</evidence>
<dbReference type="InterPro" id="IPR034660">
    <property type="entry name" value="DinB/YfiT-like"/>
</dbReference>
<keyword evidence="2" id="KW-1185">Reference proteome</keyword>
<evidence type="ECO:0000313" key="1">
    <source>
        <dbReference type="EMBL" id="ENV15696.1"/>
    </source>
</evidence>
<dbReference type="PATRIC" id="fig|1217656.3.peg.3505"/>
<dbReference type="HOGENOM" id="CLU_124046_0_0_6"/>
<dbReference type="EMBL" id="APPJ01000013">
    <property type="protein sequence ID" value="ENV15696.1"/>
    <property type="molecule type" value="Genomic_DNA"/>
</dbReference>
<dbReference type="PANTHER" id="PTHR40658:SF3">
    <property type="entry name" value="CLBS_DFSB FAMILY FOUR-HELIX BUNDLE PROTEIN"/>
    <property type="match status" value="1"/>
</dbReference>
<reference evidence="1 2" key="1">
    <citation type="submission" date="2013-02" db="EMBL/GenBank/DDBJ databases">
        <title>The Genome Sequence of Acinetobacter guillouiae NIPH 991.</title>
        <authorList>
            <consortium name="The Broad Institute Genome Sequencing Platform"/>
            <consortium name="The Broad Institute Genome Sequencing Center for Infectious Disease"/>
            <person name="Cerqueira G."/>
            <person name="Feldgarden M."/>
            <person name="Courvalin P."/>
            <person name="Perichon B."/>
            <person name="Grillot-Courvalin C."/>
            <person name="Clermont D."/>
            <person name="Rocha E."/>
            <person name="Yoon E.-J."/>
            <person name="Nemec A."/>
            <person name="Walker B."/>
            <person name="Young S.K."/>
            <person name="Zeng Q."/>
            <person name="Gargeya S."/>
            <person name="Fitzgerald M."/>
            <person name="Haas B."/>
            <person name="Abouelleil A."/>
            <person name="Alvarado L."/>
            <person name="Arachchi H.M."/>
            <person name="Berlin A.M."/>
            <person name="Chapman S.B."/>
            <person name="Dewar J."/>
            <person name="Goldberg J."/>
            <person name="Griggs A."/>
            <person name="Gujja S."/>
            <person name="Hansen M."/>
            <person name="Howarth C."/>
            <person name="Imamovic A."/>
            <person name="Larimer J."/>
            <person name="McCowan C."/>
            <person name="Murphy C."/>
            <person name="Neiman D."/>
            <person name="Pearson M."/>
            <person name="Priest M."/>
            <person name="Roberts A."/>
            <person name="Saif S."/>
            <person name="Shea T."/>
            <person name="Sisk P."/>
            <person name="Sykes S."/>
            <person name="Wortman J."/>
            <person name="Nusbaum C."/>
            <person name="Birren B."/>
        </authorList>
    </citation>
    <scope>NUCLEOTIDE SEQUENCE [LARGE SCALE GENOMIC DNA]</scope>
    <source>
        <strain evidence="1 2">NIPH 991</strain>
    </source>
</reference>
<dbReference type="AlphaFoldDB" id="N8WUN1"/>
<gene>
    <name evidence="1" type="ORF">F964_03558</name>
</gene>
<dbReference type="PANTHER" id="PTHR40658">
    <property type="match status" value="1"/>
</dbReference>
<organism evidence="1 2">
    <name type="scientific">Acinetobacter guillouiae NIPH 991</name>
    <dbReference type="NCBI Taxonomy" id="1217656"/>
    <lineage>
        <taxon>Bacteria</taxon>
        <taxon>Pseudomonadati</taxon>
        <taxon>Pseudomonadota</taxon>
        <taxon>Gammaproteobacteria</taxon>
        <taxon>Moraxellales</taxon>
        <taxon>Moraxellaceae</taxon>
        <taxon>Acinetobacter</taxon>
    </lineage>
</organism>
<protein>
    <recommendedName>
        <fullName evidence="3">ClbS/DfsB family four-helix bundle protein</fullName>
    </recommendedName>
</protein>
<proteinExistence type="predicted"/>
<evidence type="ECO:0000313" key="2">
    <source>
        <dbReference type="Proteomes" id="UP000013148"/>
    </source>
</evidence>
<dbReference type="PIRSF" id="PIRSF031551">
    <property type="entry name" value="DUF1706"/>
    <property type="match status" value="1"/>
</dbReference>
<name>N8WUN1_ACIGI</name>
<dbReference type="RefSeq" id="WP_004822309.1">
    <property type="nucleotide sequence ID" value="NZ_KB849456.1"/>
</dbReference>
<sequence length="177" mass="20891">MKTYQSKQELIVAINNSLKQYLTEFEEISEDLKDHKVAAVDKTPAQNLAYQLGWVNLLLEWESKELAGFPVSIPKEGYKWNNLASLYQNFYQTYAQHSLKENTQLLSKRVKAVTDWIENLTDEELFEINQRKWATTPANWPLYKWIHINTVAPFTNFRVQIRKWKKLSINTEPTKKP</sequence>
<dbReference type="Proteomes" id="UP000013148">
    <property type="component" value="Unassembled WGS sequence"/>
</dbReference>
<dbReference type="eggNOG" id="COG4283">
    <property type="taxonomic scope" value="Bacteria"/>
</dbReference>